<name>A0A6S6SNE5_9GAMM</name>
<reference evidence="1" key="1">
    <citation type="submission" date="2020-01" db="EMBL/GenBank/DDBJ databases">
        <authorList>
            <person name="Meier V. D."/>
            <person name="Meier V D."/>
        </authorList>
    </citation>
    <scope>NUCLEOTIDE SEQUENCE</scope>
    <source>
        <strain evidence="1">HLG_WM_MAG_08</strain>
    </source>
</reference>
<protein>
    <submittedName>
        <fullName evidence="1">Uncharacterized protein</fullName>
    </submittedName>
</protein>
<accession>A0A6S6SNE5</accession>
<dbReference type="AlphaFoldDB" id="A0A6S6SNE5"/>
<evidence type="ECO:0000313" key="1">
    <source>
        <dbReference type="EMBL" id="CAA6806241.1"/>
    </source>
</evidence>
<proteinExistence type="predicted"/>
<feature type="non-terminal residue" evidence="1">
    <location>
        <position position="27"/>
    </location>
</feature>
<dbReference type="EMBL" id="CACVAV010000101">
    <property type="protein sequence ID" value="CAA6806241.1"/>
    <property type="molecule type" value="Genomic_DNA"/>
</dbReference>
<sequence>MGFFKAGMIPKAGVTTKPETEFLRKDF</sequence>
<organism evidence="1">
    <name type="scientific">uncultured Thiotrichaceae bacterium</name>
    <dbReference type="NCBI Taxonomy" id="298394"/>
    <lineage>
        <taxon>Bacteria</taxon>
        <taxon>Pseudomonadati</taxon>
        <taxon>Pseudomonadota</taxon>
        <taxon>Gammaproteobacteria</taxon>
        <taxon>Thiotrichales</taxon>
        <taxon>Thiotrichaceae</taxon>
        <taxon>environmental samples</taxon>
    </lineage>
</organism>
<gene>
    <name evidence="1" type="ORF">HELGO_WM79307</name>
</gene>